<feature type="non-terminal residue" evidence="2">
    <location>
        <position position="1"/>
    </location>
</feature>
<sequence>APHPNRRLSKPLRPEGQELALPRRLVGIPVAVLLPLRLQPPQKNGSPLAHLHPSPFQLGG</sequence>
<proteinExistence type="predicted"/>
<name>A0ABU6Y1S1_9FABA</name>
<organism evidence="2 3">
    <name type="scientific">Stylosanthes scabra</name>
    <dbReference type="NCBI Taxonomy" id="79078"/>
    <lineage>
        <taxon>Eukaryota</taxon>
        <taxon>Viridiplantae</taxon>
        <taxon>Streptophyta</taxon>
        <taxon>Embryophyta</taxon>
        <taxon>Tracheophyta</taxon>
        <taxon>Spermatophyta</taxon>
        <taxon>Magnoliopsida</taxon>
        <taxon>eudicotyledons</taxon>
        <taxon>Gunneridae</taxon>
        <taxon>Pentapetalae</taxon>
        <taxon>rosids</taxon>
        <taxon>fabids</taxon>
        <taxon>Fabales</taxon>
        <taxon>Fabaceae</taxon>
        <taxon>Papilionoideae</taxon>
        <taxon>50 kb inversion clade</taxon>
        <taxon>dalbergioids sensu lato</taxon>
        <taxon>Dalbergieae</taxon>
        <taxon>Pterocarpus clade</taxon>
        <taxon>Stylosanthes</taxon>
    </lineage>
</organism>
<feature type="region of interest" description="Disordered" evidence="1">
    <location>
        <begin position="39"/>
        <end position="60"/>
    </location>
</feature>
<evidence type="ECO:0000313" key="3">
    <source>
        <dbReference type="Proteomes" id="UP001341840"/>
    </source>
</evidence>
<protein>
    <submittedName>
        <fullName evidence="2">Uncharacterized protein</fullName>
    </submittedName>
</protein>
<dbReference type="EMBL" id="JASCZI010228738">
    <property type="protein sequence ID" value="MED6203501.1"/>
    <property type="molecule type" value="Genomic_DNA"/>
</dbReference>
<dbReference type="Proteomes" id="UP001341840">
    <property type="component" value="Unassembled WGS sequence"/>
</dbReference>
<evidence type="ECO:0000256" key="1">
    <source>
        <dbReference type="SAM" id="MobiDB-lite"/>
    </source>
</evidence>
<accession>A0ABU6Y1S1</accession>
<comment type="caution">
    <text evidence="2">The sequence shown here is derived from an EMBL/GenBank/DDBJ whole genome shotgun (WGS) entry which is preliminary data.</text>
</comment>
<gene>
    <name evidence="2" type="ORF">PIB30_116119</name>
</gene>
<evidence type="ECO:0000313" key="2">
    <source>
        <dbReference type="EMBL" id="MED6203501.1"/>
    </source>
</evidence>
<reference evidence="2 3" key="1">
    <citation type="journal article" date="2023" name="Plants (Basel)">
        <title>Bridging the Gap: Combining Genomics and Transcriptomics Approaches to Understand Stylosanthes scabra, an Orphan Legume from the Brazilian Caatinga.</title>
        <authorList>
            <person name="Ferreira-Neto J.R.C."/>
            <person name="da Silva M.D."/>
            <person name="Binneck E."/>
            <person name="de Melo N.F."/>
            <person name="da Silva R.H."/>
            <person name="de Melo A.L.T.M."/>
            <person name="Pandolfi V."/>
            <person name="Bustamante F.O."/>
            <person name="Brasileiro-Vidal A.C."/>
            <person name="Benko-Iseppon A.M."/>
        </authorList>
    </citation>
    <scope>NUCLEOTIDE SEQUENCE [LARGE SCALE GENOMIC DNA]</scope>
    <source>
        <tissue evidence="2">Leaves</tissue>
    </source>
</reference>
<keyword evidence="3" id="KW-1185">Reference proteome</keyword>